<organism evidence="1 2">
    <name type="scientific">Aspergillus novofumigatus (strain IBT 16806)</name>
    <dbReference type="NCBI Taxonomy" id="1392255"/>
    <lineage>
        <taxon>Eukaryota</taxon>
        <taxon>Fungi</taxon>
        <taxon>Dikarya</taxon>
        <taxon>Ascomycota</taxon>
        <taxon>Pezizomycotina</taxon>
        <taxon>Eurotiomycetes</taxon>
        <taxon>Eurotiomycetidae</taxon>
        <taxon>Eurotiales</taxon>
        <taxon>Aspergillaceae</taxon>
        <taxon>Aspergillus</taxon>
        <taxon>Aspergillus subgen. Fumigati</taxon>
    </lineage>
</organism>
<sequence>MTCGFLVALASSLPLEYVHKSRHSWWGFPFFELGLQLEPKYDKWEPWVVKLEFALDGEPGQPAAGSNSEAEPNDIPRIGSGFYLNINGATYRGGQSTNRAHLPAQTTRSVSRSVLVMVERPSEKDWGAAIFFPRDAHKANTGPAGFDFNLLYGEEGDERQDLIRELSKSGMTRGGYTDGAELGEPRTSGVQDVHPTRFSLRYKSATNQGISGSPIWGLCEERSTVIEIQGSQTSEGRGVRLSSKFLQEIFSWASVGYCSKVLRAHNRPAFADGLYKRFPEYADFSLVHLGKDGLNTKL</sequence>
<dbReference type="EMBL" id="MSZS01000003">
    <property type="protein sequence ID" value="PKX94830.1"/>
    <property type="molecule type" value="Genomic_DNA"/>
</dbReference>
<evidence type="ECO:0000313" key="2">
    <source>
        <dbReference type="Proteomes" id="UP000234474"/>
    </source>
</evidence>
<dbReference type="STRING" id="1392255.A0A2I1CB34"/>
<comment type="caution">
    <text evidence="1">The sequence shown here is derived from an EMBL/GenBank/DDBJ whole genome shotgun (WGS) entry which is preliminary data.</text>
</comment>
<name>A0A2I1CB34_ASPN1</name>
<accession>A0A2I1CB34</accession>
<protein>
    <submittedName>
        <fullName evidence="1">Uncharacterized protein</fullName>
    </submittedName>
</protein>
<evidence type="ECO:0000313" key="1">
    <source>
        <dbReference type="EMBL" id="PKX94830.1"/>
    </source>
</evidence>
<gene>
    <name evidence="1" type="ORF">P174DRAFT_418808</name>
</gene>
<reference evidence="2" key="1">
    <citation type="journal article" date="2018" name="Proc. Natl. Acad. Sci. U.S.A.">
        <title>Linking secondary metabolites to gene clusters through genome sequencing of six diverse Aspergillus species.</title>
        <authorList>
            <person name="Kaerboelling I."/>
            <person name="Vesth T.C."/>
            <person name="Frisvad J.C."/>
            <person name="Nybo J.L."/>
            <person name="Theobald S."/>
            <person name="Kuo A."/>
            <person name="Bowyer P."/>
            <person name="Matsuda Y."/>
            <person name="Mondo S."/>
            <person name="Lyhne E.K."/>
            <person name="Kogle M.E."/>
            <person name="Clum A."/>
            <person name="Lipzen A."/>
            <person name="Salamov A."/>
            <person name="Ngan C.Y."/>
            <person name="Daum C."/>
            <person name="Chiniquy J."/>
            <person name="Barry K."/>
            <person name="LaButti K."/>
            <person name="Haridas S."/>
            <person name="Simmons B.A."/>
            <person name="Magnuson J.K."/>
            <person name="Mortensen U.H."/>
            <person name="Larsen T.O."/>
            <person name="Grigoriev I.V."/>
            <person name="Baker S.E."/>
            <person name="Andersen M.R."/>
        </authorList>
    </citation>
    <scope>NUCLEOTIDE SEQUENCE [LARGE SCALE GENOMIC DNA]</scope>
    <source>
        <strain evidence="2">IBT 16806</strain>
    </source>
</reference>
<dbReference type="VEuPathDB" id="FungiDB:P174DRAFT_418808"/>
<dbReference type="Proteomes" id="UP000234474">
    <property type="component" value="Unassembled WGS sequence"/>
</dbReference>
<dbReference type="RefSeq" id="XP_024683425.1">
    <property type="nucleotide sequence ID" value="XM_024824726.1"/>
</dbReference>
<dbReference type="OrthoDB" id="5367135at2759"/>
<dbReference type="GeneID" id="36532051"/>
<proteinExistence type="predicted"/>
<keyword evidence="2" id="KW-1185">Reference proteome</keyword>
<dbReference type="AlphaFoldDB" id="A0A2I1CB34"/>